<dbReference type="InterPro" id="IPR001059">
    <property type="entry name" value="Transl_elong_P/YeiP_cen"/>
</dbReference>
<dbReference type="SMART" id="SM01185">
    <property type="entry name" value="EFP"/>
    <property type="match status" value="1"/>
</dbReference>
<comment type="similarity">
    <text evidence="3 8 10">Belongs to the elongation factor P family.</text>
</comment>
<dbReference type="HAMAP" id="MF_00141">
    <property type="entry name" value="EF_P"/>
    <property type="match status" value="1"/>
</dbReference>
<evidence type="ECO:0000256" key="7">
    <source>
        <dbReference type="ARBA" id="ARBA00025469"/>
    </source>
</evidence>
<evidence type="ECO:0000256" key="8">
    <source>
        <dbReference type="HAMAP-Rule" id="MF_00141"/>
    </source>
</evidence>
<dbReference type="SUPFAM" id="SSF50249">
    <property type="entry name" value="Nucleic acid-binding proteins"/>
    <property type="match status" value="2"/>
</dbReference>
<dbReference type="RefSeq" id="WP_096385738.1">
    <property type="nucleotide sequence ID" value="NZ_AP017902.1"/>
</dbReference>
<comment type="subcellular location">
    <subcellularLocation>
        <location evidence="1 8">Cytoplasm</location>
    </subcellularLocation>
</comment>
<dbReference type="InterPro" id="IPR020599">
    <property type="entry name" value="Transl_elong_fac_P/YeiP"/>
</dbReference>
<dbReference type="FunFam" id="2.40.50.140:FF:000004">
    <property type="entry name" value="Elongation factor P"/>
    <property type="match status" value="1"/>
</dbReference>
<evidence type="ECO:0000256" key="9">
    <source>
        <dbReference type="NCBIfam" id="TIGR00038"/>
    </source>
</evidence>
<evidence type="ECO:0000256" key="4">
    <source>
        <dbReference type="ARBA" id="ARBA00022490"/>
    </source>
</evidence>
<dbReference type="CDD" id="cd04470">
    <property type="entry name" value="S1_EF-P_repeat_1"/>
    <property type="match status" value="1"/>
</dbReference>
<dbReference type="Gene3D" id="2.40.50.140">
    <property type="entry name" value="Nucleic acid-binding proteins"/>
    <property type="match status" value="2"/>
</dbReference>
<dbReference type="SMART" id="SM00841">
    <property type="entry name" value="Elong-fact-P_C"/>
    <property type="match status" value="1"/>
</dbReference>
<reference evidence="11 12" key="1">
    <citation type="submission" date="2019-01" db="EMBL/GenBank/DDBJ databases">
        <authorList>
            <consortium name="Pathogen Informatics"/>
        </authorList>
    </citation>
    <scope>NUCLEOTIDE SEQUENCE [LARGE SCALE GENOMIC DNA]</scope>
    <source>
        <strain evidence="11 12">NCTC10122</strain>
    </source>
</reference>
<dbReference type="Pfam" id="PF09285">
    <property type="entry name" value="Elong-fact-P_C"/>
    <property type="match status" value="1"/>
</dbReference>
<dbReference type="InterPro" id="IPR013185">
    <property type="entry name" value="Transl_elong_KOW-like"/>
</dbReference>
<evidence type="ECO:0000256" key="2">
    <source>
        <dbReference type="ARBA" id="ARBA00004815"/>
    </source>
</evidence>
<dbReference type="Pfam" id="PF01132">
    <property type="entry name" value="EFP"/>
    <property type="match status" value="1"/>
</dbReference>
<dbReference type="Proteomes" id="UP000290942">
    <property type="component" value="Chromosome"/>
</dbReference>
<dbReference type="AlphaFoldDB" id="A0A1L7MY85"/>
<dbReference type="InterPro" id="IPR011768">
    <property type="entry name" value="Transl_elongation_fac_P"/>
</dbReference>
<keyword evidence="4 8" id="KW-0963">Cytoplasm</keyword>
<dbReference type="GO" id="GO:0003746">
    <property type="term" value="F:translation elongation factor activity"/>
    <property type="evidence" value="ECO:0007669"/>
    <property type="project" value="UniProtKB-UniRule"/>
</dbReference>
<dbReference type="CDD" id="cd05794">
    <property type="entry name" value="S1_EF-P_repeat_2"/>
    <property type="match status" value="1"/>
</dbReference>
<dbReference type="PANTHER" id="PTHR30053:SF12">
    <property type="entry name" value="ELONGATION FACTOR P (EF-P) FAMILY PROTEIN"/>
    <property type="match status" value="1"/>
</dbReference>
<dbReference type="GO" id="GO:0043043">
    <property type="term" value="P:peptide biosynthetic process"/>
    <property type="evidence" value="ECO:0007669"/>
    <property type="project" value="InterPro"/>
</dbReference>
<proteinExistence type="inferred from homology"/>
<comment type="function">
    <text evidence="7 8">Involved in peptide bond synthesis. Stimulates efficient translation and peptide-bond synthesis on native or reconstituted 70S ribosomes in vitro. Probably functions indirectly by altering the affinity of the ribosome for aminoacyl-tRNA, thus increasing their reactivity as acceptors for peptidyl transferase.</text>
</comment>
<dbReference type="Gene3D" id="2.30.30.30">
    <property type="match status" value="1"/>
</dbReference>
<dbReference type="NCBIfam" id="TIGR00038">
    <property type="entry name" value="efp"/>
    <property type="match status" value="1"/>
</dbReference>
<dbReference type="InterPro" id="IPR012340">
    <property type="entry name" value="NA-bd_OB-fold"/>
</dbReference>
<name>A0A1L7MY85_9BACT</name>
<dbReference type="Pfam" id="PF08207">
    <property type="entry name" value="EFP_N"/>
    <property type="match status" value="1"/>
</dbReference>
<accession>A0A1L7MY85</accession>
<comment type="pathway">
    <text evidence="2 8">Protein biosynthesis; polypeptide chain elongation.</text>
</comment>
<dbReference type="InterPro" id="IPR008991">
    <property type="entry name" value="Translation_prot_SH3-like_sf"/>
</dbReference>
<evidence type="ECO:0000256" key="6">
    <source>
        <dbReference type="ARBA" id="ARBA00022917"/>
    </source>
</evidence>
<dbReference type="FunFam" id="2.40.50.140:FF:000009">
    <property type="entry name" value="Elongation factor P"/>
    <property type="match status" value="1"/>
</dbReference>
<organism evidence="11 12">
    <name type="scientific">Mycoplasmopsis bovigenitalium</name>
    <dbReference type="NCBI Taxonomy" id="2112"/>
    <lineage>
        <taxon>Bacteria</taxon>
        <taxon>Bacillati</taxon>
        <taxon>Mycoplasmatota</taxon>
        <taxon>Mycoplasmoidales</taxon>
        <taxon>Metamycoplasmataceae</taxon>
        <taxon>Mycoplasmopsis</taxon>
    </lineage>
</organism>
<dbReference type="PANTHER" id="PTHR30053">
    <property type="entry name" value="ELONGATION FACTOR P"/>
    <property type="match status" value="1"/>
</dbReference>
<evidence type="ECO:0000256" key="5">
    <source>
        <dbReference type="ARBA" id="ARBA00022768"/>
    </source>
</evidence>
<dbReference type="InterPro" id="IPR015365">
    <property type="entry name" value="Elong-fact-P_C"/>
</dbReference>
<keyword evidence="5 8" id="KW-0251">Elongation factor</keyword>
<dbReference type="SUPFAM" id="SSF50104">
    <property type="entry name" value="Translation proteins SH3-like domain"/>
    <property type="match status" value="1"/>
</dbReference>
<dbReference type="KEGG" id="mbov:MBVG596_0323"/>
<evidence type="ECO:0000313" key="11">
    <source>
        <dbReference type="EMBL" id="VEU60785.1"/>
    </source>
</evidence>
<dbReference type="NCBIfam" id="NF001810">
    <property type="entry name" value="PRK00529.1"/>
    <property type="match status" value="1"/>
</dbReference>
<evidence type="ECO:0000256" key="1">
    <source>
        <dbReference type="ARBA" id="ARBA00004496"/>
    </source>
</evidence>
<dbReference type="UniPathway" id="UPA00345"/>
<dbReference type="GO" id="GO:0005829">
    <property type="term" value="C:cytosol"/>
    <property type="evidence" value="ECO:0007669"/>
    <property type="project" value="UniProtKB-ARBA"/>
</dbReference>
<dbReference type="EMBL" id="LR214970">
    <property type="protein sequence ID" value="VEU60785.1"/>
    <property type="molecule type" value="Genomic_DNA"/>
</dbReference>
<evidence type="ECO:0000256" key="10">
    <source>
        <dbReference type="RuleBase" id="RU004389"/>
    </source>
</evidence>
<gene>
    <name evidence="11" type="primary">MCYN0256</name>
    <name evidence="8" type="synonym">efp</name>
    <name evidence="11" type="ORF">NCTC10122_00387</name>
</gene>
<evidence type="ECO:0000313" key="12">
    <source>
        <dbReference type="Proteomes" id="UP000290942"/>
    </source>
</evidence>
<evidence type="ECO:0000256" key="3">
    <source>
        <dbReference type="ARBA" id="ARBA00009479"/>
    </source>
</evidence>
<sequence>MINVNTFKGGITFEDEGEIFVVIEAQHSKQGRGQANVKAKVKNLRTGAITIKSYTGGTMIKKAHIDKRPMNYLYSDGENIILMDNETYEQVEIPLKNVEWEMNFLKEGSTVKIRKFGEEILDVELDASVTLEVTEAPDAVKGNTTNNPQKKVKVETGFELETPMFIKEGDVIVISTESGKYISRGNK</sequence>
<protein>
    <recommendedName>
        <fullName evidence="8 9">Elongation factor P</fullName>
        <shortName evidence="8">EF-P</shortName>
    </recommendedName>
</protein>
<keyword evidence="6 8" id="KW-0648">Protein biosynthesis</keyword>
<dbReference type="InterPro" id="IPR014722">
    <property type="entry name" value="Rib_uL2_dom2"/>
</dbReference>
<dbReference type="PIRSF" id="PIRSF005901">
    <property type="entry name" value="EF-P"/>
    <property type="match status" value="1"/>
</dbReference>